<dbReference type="AlphaFoldDB" id="A0A5N6PB42"/>
<dbReference type="Proteomes" id="UP000326396">
    <property type="component" value="Linkage Group LG13"/>
</dbReference>
<proteinExistence type="predicted"/>
<reference evidence="1 2" key="1">
    <citation type="submission" date="2019-05" db="EMBL/GenBank/DDBJ databases">
        <title>Mikania micrantha, genome provides insights into the molecular mechanism of rapid growth.</title>
        <authorList>
            <person name="Liu B."/>
        </authorList>
    </citation>
    <scope>NUCLEOTIDE SEQUENCE [LARGE SCALE GENOMIC DNA]</scope>
    <source>
        <strain evidence="1">NLD-2019</strain>
        <tissue evidence="1">Leaf</tissue>
    </source>
</reference>
<accession>A0A5N6PB42</accession>
<protein>
    <submittedName>
        <fullName evidence="1">Uncharacterized protein</fullName>
    </submittedName>
</protein>
<name>A0A5N6PB42_9ASTR</name>
<organism evidence="1 2">
    <name type="scientific">Mikania micrantha</name>
    <name type="common">bitter vine</name>
    <dbReference type="NCBI Taxonomy" id="192012"/>
    <lineage>
        <taxon>Eukaryota</taxon>
        <taxon>Viridiplantae</taxon>
        <taxon>Streptophyta</taxon>
        <taxon>Embryophyta</taxon>
        <taxon>Tracheophyta</taxon>
        <taxon>Spermatophyta</taxon>
        <taxon>Magnoliopsida</taxon>
        <taxon>eudicotyledons</taxon>
        <taxon>Gunneridae</taxon>
        <taxon>Pentapetalae</taxon>
        <taxon>asterids</taxon>
        <taxon>campanulids</taxon>
        <taxon>Asterales</taxon>
        <taxon>Asteraceae</taxon>
        <taxon>Asteroideae</taxon>
        <taxon>Heliantheae alliance</taxon>
        <taxon>Eupatorieae</taxon>
        <taxon>Mikania</taxon>
    </lineage>
</organism>
<gene>
    <name evidence="1" type="ORF">E3N88_10652</name>
</gene>
<evidence type="ECO:0000313" key="2">
    <source>
        <dbReference type="Proteomes" id="UP000326396"/>
    </source>
</evidence>
<sequence length="69" mass="8320">MKCCQTSPAEDFIRIMKELPKEYQLRFSKYNYPTGIVFLRTNESQQFKVFVTQHEVAYQLWMGDICEPY</sequence>
<comment type="caution">
    <text evidence="1">The sequence shown here is derived from an EMBL/GenBank/DDBJ whole genome shotgun (WGS) entry which is preliminary data.</text>
</comment>
<evidence type="ECO:0000313" key="1">
    <source>
        <dbReference type="EMBL" id="KAD6119381.1"/>
    </source>
</evidence>
<dbReference type="EMBL" id="SZYD01000005">
    <property type="protein sequence ID" value="KAD6119381.1"/>
    <property type="molecule type" value="Genomic_DNA"/>
</dbReference>
<keyword evidence="2" id="KW-1185">Reference proteome</keyword>